<feature type="compositionally biased region" description="Low complexity" evidence="1">
    <location>
        <begin position="160"/>
        <end position="174"/>
    </location>
</feature>
<proteinExistence type="predicted"/>
<reference evidence="4" key="1">
    <citation type="journal article" date="2011" name="Nature">
        <title>Genome sequence and analysis of the tuber crop potato.</title>
        <authorList>
            <consortium name="The Potato Genome Sequencing Consortium"/>
        </authorList>
    </citation>
    <scope>NUCLEOTIDE SEQUENCE [LARGE SCALE GENOMIC DNA]</scope>
    <source>
        <strain evidence="4">cv. DM1-3 516 R44</strain>
    </source>
</reference>
<dbReference type="PANTHER" id="PTHR33180">
    <property type="entry name" value="PHOTOSYSTEM II CP43 REACTION CENTER PROTEIN"/>
    <property type="match status" value="1"/>
</dbReference>
<protein>
    <recommendedName>
        <fullName evidence="2">Putative plant transposon protein domain-containing protein</fullName>
    </recommendedName>
</protein>
<dbReference type="GO" id="GO:0009523">
    <property type="term" value="C:photosystem II"/>
    <property type="evidence" value="ECO:0000318"/>
    <property type="project" value="GO_Central"/>
</dbReference>
<feature type="region of interest" description="Disordered" evidence="1">
    <location>
        <begin position="158"/>
        <end position="192"/>
    </location>
</feature>
<evidence type="ECO:0000313" key="4">
    <source>
        <dbReference type="Proteomes" id="UP000011115"/>
    </source>
</evidence>
<dbReference type="PaxDb" id="4113-PGSC0003DMT400090271"/>
<dbReference type="InterPro" id="IPR046796">
    <property type="entry name" value="Transposase_32_dom"/>
</dbReference>
<dbReference type="PANTHER" id="PTHR33180:SF31">
    <property type="entry name" value="POLYPROTEIN PROTEIN"/>
    <property type="match status" value="1"/>
</dbReference>
<dbReference type="InParanoid" id="M1DK10"/>
<sequence>MFKLADEVMVRGRKVKCSSSDINAVLGCSQNFMHNYPDLVQKMTLEDLKGWLAALLSDTTPTWIEAGSPIEKKDLNIAATYWIGFISSTILRSQNESILRHPKSGEDGCKGDTSSIDIRHIEAEYMRDEADRKRGAPVDTSPEVDVDMLPTEIIMPLQASGPISTSGPSISETPSPTPAPPPSSSVVAASRPPITQAMPYKIDIWIEEQNMDTIEQKETRRLKERRKEGLRIA</sequence>
<accession>M1DK10</accession>
<dbReference type="EnsemblPlants" id="PGSC0003DMT400090271">
    <property type="protein sequence ID" value="PGSC0003DMT400090271"/>
    <property type="gene ID" value="PGSC0003DMG400039842"/>
</dbReference>
<dbReference type="HOGENOM" id="CLU_1191643_0_0_1"/>
<name>M1DK10_SOLTU</name>
<dbReference type="Gramene" id="PGSC0003DMT400090271">
    <property type="protein sequence ID" value="PGSC0003DMT400090271"/>
    <property type="gene ID" value="PGSC0003DMG400039842"/>
</dbReference>
<dbReference type="Pfam" id="PF20167">
    <property type="entry name" value="Transposase_32"/>
    <property type="match status" value="1"/>
</dbReference>
<feature type="domain" description="Putative plant transposon protein" evidence="2">
    <location>
        <begin position="6"/>
        <end position="128"/>
    </location>
</feature>
<evidence type="ECO:0000256" key="1">
    <source>
        <dbReference type="SAM" id="MobiDB-lite"/>
    </source>
</evidence>
<organism evidence="3 4">
    <name type="scientific">Solanum tuberosum</name>
    <name type="common">Potato</name>
    <dbReference type="NCBI Taxonomy" id="4113"/>
    <lineage>
        <taxon>Eukaryota</taxon>
        <taxon>Viridiplantae</taxon>
        <taxon>Streptophyta</taxon>
        <taxon>Embryophyta</taxon>
        <taxon>Tracheophyta</taxon>
        <taxon>Spermatophyta</taxon>
        <taxon>Magnoliopsida</taxon>
        <taxon>eudicotyledons</taxon>
        <taxon>Gunneridae</taxon>
        <taxon>Pentapetalae</taxon>
        <taxon>asterids</taxon>
        <taxon>lamiids</taxon>
        <taxon>Solanales</taxon>
        <taxon>Solanaceae</taxon>
        <taxon>Solanoideae</taxon>
        <taxon>Solaneae</taxon>
        <taxon>Solanum</taxon>
    </lineage>
</organism>
<reference evidence="3" key="2">
    <citation type="submission" date="2015-06" db="UniProtKB">
        <authorList>
            <consortium name="EnsemblPlants"/>
        </authorList>
    </citation>
    <scope>IDENTIFICATION</scope>
    <source>
        <strain evidence="3">DM1-3 516 R44</strain>
    </source>
</reference>
<dbReference type="GO" id="GO:0009579">
    <property type="term" value="C:thylakoid"/>
    <property type="evidence" value="ECO:0000318"/>
    <property type="project" value="GO_Central"/>
</dbReference>
<dbReference type="Proteomes" id="UP000011115">
    <property type="component" value="Unassembled WGS sequence"/>
</dbReference>
<keyword evidence="4" id="KW-1185">Reference proteome</keyword>
<dbReference type="AlphaFoldDB" id="M1DK10"/>
<evidence type="ECO:0000313" key="3">
    <source>
        <dbReference type="EnsemblPlants" id="PGSC0003DMT400090271"/>
    </source>
</evidence>
<evidence type="ECO:0000259" key="2">
    <source>
        <dbReference type="Pfam" id="PF20167"/>
    </source>
</evidence>